<dbReference type="InterPro" id="IPR005174">
    <property type="entry name" value="KIB1-4_b-propeller"/>
</dbReference>
<keyword evidence="3" id="KW-1185">Reference proteome</keyword>
<dbReference type="Proteomes" id="UP001188597">
    <property type="component" value="Unassembled WGS sequence"/>
</dbReference>
<dbReference type="PROSITE" id="PS51257">
    <property type="entry name" value="PROKAR_LIPOPROTEIN"/>
    <property type="match status" value="1"/>
</dbReference>
<dbReference type="AlphaFoldDB" id="A0AA89AEW4"/>
<feature type="domain" description="KIB1-4 beta-propeller" evidence="1">
    <location>
        <begin position="126"/>
        <end position="398"/>
    </location>
</feature>
<evidence type="ECO:0000313" key="2">
    <source>
        <dbReference type="EMBL" id="KAK2999732.1"/>
    </source>
</evidence>
<dbReference type="Pfam" id="PF03478">
    <property type="entry name" value="Beta-prop_KIB1-4"/>
    <property type="match status" value="1"/>
</dbReference>
<accession>A0AA89AEW4</accession>
<reference evidence="2" key="1">
    <citation type="submission" date="2022-12" db="EMBL/GenBank/DDBJ databases">
        <title>Draft genome assemblies for two species of Escallonia (Escalloniales).</title>
        <authorList>
            <person name="Chanderbali A."/>
            <person name="Dervinis C."/>
            <person name="Anghel I."/>
            <person name="Soltis D."/>
            <person name="Soltis P."/>
            <person name="Zapata F."/>
        </authorList>
    </citation>
    <scope>NUCLEOTIDE SEQUENCE</scope>
    <source>
        <strain evidence="2">UCBG64.0493</strain>
        <tissue evidence="2">Leaf</tissue>
    </source>
</reference>
<protein>
    <recommendedName>
        <fullName evidence="1">KIB1-4 beta-propeller domain-containing protein</fullName>
    </recommendedName>
</protein>
<dbReference type="PANTHER" id="PTHR40891:SF1">
    <property type="entry name" value="DUF295 DOMAIN-CONTAINING PROTEIN"/>
    <property type="match status" value="1"/>
</dbReference>
<sequence>MTKWGYLYAEQNVRPNHMCSQANNSVLGCLSEEGMLGLPLIPFSPKAKIASYRPLRSSESIRYLQHLREASVPSTLSLADDVYVNEAMDTTRKKKEELVHLLPPLASQPNPWLLACDGKHLQRQTFFNVSENCHHSRKIPQLRNKRVWASNYGFWVLQYEESGYFWLFSLANKNKISPANKNKESGDFSLLNLANMEESPLPRTKSPPSGCCTCILSSSPSDPDCHIFFVAKNSIVFFRKGADGEFVKHELIVNFDVRSTTTFQGKLYCTTYRGDALVVADFSSGSLIQFRQLIPERPAVTRPHGEGVLSQDHLMESCGELWCVFMFFSGSQARVVTDFEVYRADFTEMAWVKLDDIGERTIFCSPRRGMSYSAAEAKTKANCVYFTLLHDRNLYVFDFDDRSISVSLPCPRLDRPEFFEWVRA</sequence>
<proteinExistence type="predicted"/>
<evidence type="ECO:0000313" key="3">
    <source>
        <dbReference type="Proteomes" id="UP001188597"/>
    </source>
</evidence>
<dbReference type="PANTHER" id="PTHR40891">
    <property type="entry name" value="DUF295 DOMAIN-CONTAINING PROTEIN"/>
    <property type="match status" value="1"/>
</dbReference>
<evidence type="ECO:0000259" key="1">
    <source>
        <dbReference type="Pfam" id="PF03478"/>
    </source>
</evidence>
<dbReference type="EMBL" id="JAVXUP010003186">
    <property type="protein sequence ID" value="KAK2999732.1"/>
    <property type="molecule type" value="Genomic_DNA"/>
</dbReference>
<comment type="caution">
    <text evidence="2">The sequence shown here is derived from an EMBL/GenBank/DDBJ whole genome shotgun (WGS) entry which is preliminary data.</text>
</comment>
<organism evidence="2 3">
    <name type="scientific">Escallonia herrerae</name>
    <dbReference type="NCBI Taxonomy" id="1293975"/>
    <lineage>
        <taxon>Eukaryota</taxon>
        <taxon>Viridiplantae</taxon>
        <taxon>Streptophyta</taxon>
        <taxon>Embryophyta</taxon>
        <taxon>Tracheophyta</taxon>
        <taxon>Spermatophyta</taxon>
        <taxon>Magnoliopsida</taxon>
        <taxon>eudicotyledons</taxon>
        <taxon>Gunneridae</taxon>
        <taxon>Pentapetalae</taxon>
        <taxon>asterids</taxon>
        <taxon>campanulids</taxon>
        <taxon>Escalloniales</taxon>
        <taxon>Escalloniaceae</taxon>
        <taxon>Escallonia</taxon>
    </lineage>
</organism>
<gene>
    <name evidence="2" type="ORF">RJ639_023139</name>
</gene>
<name>A0AA89AEW4_9ASTE</name>